<accession>A0A382FAY8</accession>
<reference evidence="2" key="1">
    <citation type="submission" date="2018-05" db="EMBL/GenBank/DDBJ databases">
        <authorList>
            <person name="Lanie J.A."/>
            <person name="Ng W.-L."/>
            <person name="Kazmierczak K.M."/>
            <person name="Andrzejewski T.M."/>
            <person name="Davidsen T.M."/>
            <person name="Wayne K.J."/>
            <person name="Tettelin H."/>
            <person name="Glass J.I."/>
            <person name="Rusch D."/>
            <person name="Podicherti R."/>
            <person name="Tsui H.-C.T."/>
            <person name="Winkler M.E."/>
        </authorList>
    </citation>
    <scope>NUCLEOTIDE SEQUENCE</scope>
</reference>
<proteinExistence type="predicted"/>
<dbReference type="Gene3D" id="3.40.830.10">
    <property type="entry name" value="LigB-like"/>
    <property type="match status" value="1"/>
</dbReference>
<dbReference type="GO" id="GO:0016702">
    <property type="term" value="F:oxidoreductase activity, acting on single donors with incorporation of molecular oxygen, incorporation of two atoms of oxygen"/>
    <property type="evidence" value="ECO:0007669"/>
    <property type="project" value="UniProtKB-ARBA"/>
</dbReference>
<feature type="non-terminal residue" evidence="2">
    <location>
        <position position="1"/>
    </location>
</feature>
<dbReference type="EMBL" id="UINC01048555">
    <property type="protein sequence ID" value="SVB59221.1"/>
    <property type="molecule type" value="Genomic_DNA"/>
</dbReference>
<feature type="domain" description="Extradiol ring-cleavage dioxygenase class III enzyme subunit B" evidence="1">
    <location>
        <begin position="108"/>
        <end position="344"/>
    </location>
</feature>
<name>A0A382FAY8_9ZZZZ</name>
<dbReference type="GO" id="GO:0008198">
    <property type="term" value="F:ferrous iron binding"/>
    <property type="evidence" value="ECO:0007669"/>
    <property type="project" value="InterPro"/>
</dbReference>
<gene>
    <name evidence="2" type="ORF">METZ01_LOCUS212075</name>
</gene>
<protein>
    <recommendedName>
        <fullName evidence="1">Extradiol ring-cleavage dioxygenase class III enzyme subunit B domain-containing protein</fullName>
    </recommendedName>
</protein>
<evidence type="ECO:0000313" key="2">
    <source>
        <dbReference type="EMBL" id="SVB59221.1"/>
    </source>
</evidence>
<dbReference type="Pfam" id="PF02900">
    <property type="entry name" value="LigB"/>
    <property type="match status" value="1"/>
</dbReference>
<dbReference type="InterPro" id="IPR004183">
    <property type="entry name" value="Xdiol_dOase_suB"/>
</dbReference>
<sequence length="393" mass="43173">NAKCVCVETSGLLFYYCYLGGNIRVVTITNFGEGLTMAKLILGLGTSHSPMLAQPPELWAVHGENDVRNQELVFPPEGLVYSYEEALERANPDIAKHVDVDHFKVQHANLTTAIADLGKSLKAARPDAVIIISDDQDEVLFEENMPMFSIYWGDSMPLIARVPPDTAPPAVKAMAWGYGDVSMDVPVNAELGRHIIEHMIDNEFDVAHSKYLREEIGGTITRRYPTADGESEYTRVTEPRKTGMPHGFSFVVKRLMDNNPIPIVPISLNTCYPPNQPTPKRSFAFGQQVRKAVESWGADARVAVIASGGLSHFVVDEELDRAALKAMVENDGEALSNLPRHRLNSAASETRNWVATAGASEHLKAEILAYEPVYRTPAGTGGGWGMVRWNGSN</sequence>
<organism evidence="2">
    <name type="scientific">marine metagenome</name>
    <dbReference type="NCBI Taxonomy" id="408172"/>
    <lineage>
        <taxon>unclassified sequences</taxon>
        <taxon>metagenomes</taxon>
        <taxon>ecological metagenomes</taxon>
    </lineage>
</organism>
<dbReference type="AlphaFoldDB" id="A0A382FAY8"/>
<evidence type="ECO:0000259" key="1">
    <source>
        <dbReference type="Pfam" id="PF02900"/>
    </source>
</evidence>
<dbReference type="SUPFAM" id="SSF53213">
    <property type="entry name" value="LigB-like"/>
    <property type="match status" value="1"/>
</dbReference>